<evidence type="ECO:0000313" key="2">
    <source>
        <dbReference type="Proteomes" id="UP001065593"/>
    </source>
</evidence>
<comment type="caution">
    <text evidence="1">The sequence shown here is derived from an EMBL/GenBank/DDBJ whole genome shotgun (WGS) entry which is preliminary data.</text>
</comment>
<organism evidence="1 2">
    <name type="scientific">Lysinibacillus piscis</name>
    <dbReference type="NCBI Taxonomy" id="2518931"/>
    <lineage>
        <taxon>Bacteria</taxon>
        <taxon>Bacillati</taxon>
        <taxon>Bacillota</taxon>
        <taxon>Bacilli</taxon>
        <taxon>Bacillales</taxon>
        <taxon>Bacillaceae</taxon>
        <taxon>Lysinibacillus</taxon>
    </lineage>
</organism>
<dbReference type="Proteomes" id="UP001065593">
    <property type="component" value="Unassembled WGS sequence"/>
</dbReference>
<dbReference type="EMBL" id="BRZA01000002">
    <property type="protein sequence ID" value="GLC88598.1"/>
    <property type="molecule type" value="Genomic_DNA"/>
</dbReference>
<sequence>MECIQLIPSSPIVQAQFNVVSINENVIGLCEVDLEKGTINCLQQRAFLENNDFRYVNAQKADAPNKKSMYLAEFDGHHSHIDFFKLNIESFVQHKFATVDLKKYFGARHLSYRTDLVYLNEDYFLFFISDLPPEYEGIPFSEEHFTFLLSTTGEHGTPYFKYVFLINSMKRDMVEMNCVLSK</sequence>
<name>A0ABQ5NJY2_9BACI</name>
<dbReference type="RefSeq" id="WP_264988361.1">
    <property type="nucleotide sequence ID" value="NZ_BRZA01000002.1"/>
</dbReference>
<keyword evidence="2" id="KW-1185">Reference proteome</keyword>
<evidence type="ECO:0000313" key="1">
    <source>
        <dbReference type="EMBL" id="GLC88598.1"/>
    </source>
</evidence>
<gene>
    <name evidence="1" type="ORF">LYSBPC_17250</name>
</gene>
<accession>A0ABQ5NJY2</accession>
<protein>
    <submittedName>
        <fullName evidence="1">Uncharacterized protein</fullName>
    </submittedName>
</protein>
<proteinExistence type="predicted"/>
<reference evidence="1" key="1">
    <citation type="submission" date="2022-08" db="EMBL/GenBank/DDBJ databases">
        <title>Draft genome sequence of Lysinibacillus sp. strain KH24.</title>
        <authorList>
            <person name="Kanbe H."/>
            <person name="Itoh H."/>
        </authorList>
    </citation>
    <scope>NUCLEOTIDE SEQUENCE</scope>
    <source>
        <strain evidence="1">KH24</strain>
    </source>
</reference>